<name>A0A1X9NA47_9GAMM</name>
<dbReference type="AlphaFoldDB" id="A0A1X9NA47"/>
<proteinExistence type="predicted"/>
<dbReference type="InterPro" id="IPR046125">
    <property type="entry name" value="DUF6122"/>
</dbReference>
<gene>
    <name evidence="2" type="ORF">BST96_07865</name>
</gene>
<dbReference type="STRING" id="716816.BST96_07865"/>
<keyword evidence="1" id="KW-0812">Transmembrane</keyword>
<dbReference type="RefSeq" id="WP_085758172.1">
    <property type="nucleotide sequence ID" value="NZ_CP019343.1"/>
</dbReference>
<dbReference type="KEGG" id="osg:BST96_07865"/>
<evidence type="ECO:0000256" key="1">
    <source>
        <dbReference type="SAM" id="Phobius"/>
    </source>
</evidence>
<evidence type="ECO:0008006" key="4">
    <source>
        <dbReference type="Google" id="ProtNLM"/>
    </source>
</evidence>
<accession>A0A1X9NA47</accession>
<feature type="transmembrane region" description="Helical" evidence="1">
    <location>
        <begin position="55"/>
        <end position="74"/>
    </location>
</feature>
<keyword evidence="3" id="KW-1185">Reference proteome</keyword>
<keyword evidence="1" id="KW-1133">Transmembrane helix</keyword>
<organism evidence="2 3">
    <name type="scientific">Oceanicoccus sagamiensis</name>
    <dbReference type="NCBI Taxonomy" id="716816"/>
    <lineage>
        <taxon>Bacteria</taxon>
        <taxon>Pseudomonadati</taxon>
        <taxon>Pseudomonadota</taxon>
        <taxon>Gammaproteobacteria</taxon>
        <taxon>Cellvibrionales</taxon>
        <taxon>Spongiibacteraceae</taxon>
        <taxon>Oceanicoccus</taxon>
    </lineage>
</organism>
<dbReference type="EMBL" id="CP019343">
    <property type="protein sequence ID" value="ARN74041.1"/>
    <property type="molecule type" value="Genomic_DNA"/>
</dbReference>
<dbReference type="Pfam" id="PF19617">
    <property type="entry name" value="DUF6122"/>
    <property type="match status" value="1"/>
</dbReference>
<feature type="transmembrane region" description="Helical" evidence="1">
    <location>
        <begin position="25"/>
        <end position="43"/>
    </location>
</feature>
<protein>
    <recommendedName>
        <fullName evidence="4">Metal-dependent hydrolase</fullName>
    </recommendedName>
</protein>
<reference evidence="2 3" key="1">
    <citation type="submission" date="2016-11" db="EMBL/GenBank/DDBJ databases">
        <title>Trade-off between light-utilization and light-protection in marine flavobacteria.</title>
        <authorList>
            <person name="Kumagai Y."/>
        </authorList>
    </citation>
    <scope>NUCLEOTIDE SEQUENCE [LARGE SCALE GENOMIC DNA]</scope>
    <source>
        <strain evidence="2 3">NBRC 107125</strain>
    </source>
</reference>
<keyword evidence="1" id="KW-0472">Membrane</keyword>
<dbReference type="OrthoDB" id="289051at2"/>
<sequence>MLHIALHFIVPAIVVALFFRKNWRLAYLILIATMLVDLDHLVADPIYDPGRCSIGFHPLHRLGFIGAYCLMCFFPKTRLAGLGLTIHMALDSMDCQVTGGVWINGG</sequence>
<evidence type="ECO:0000313" key="2">
    <source>
        <dbReference type="EMBL" id="ARN74041.1"/>
    </source>
</evidence>
<dbReference type="Proteomes" id="UP000193450">
    <property type="component" value="Chromosome"/>
</dbReference>
<evidence type="ECO:0000313" key="3">
    <source>
        <dbReference type="Proteomes" id="UP000193450"/>
    </source>
</evidence>